<keyword evidence="2" id="KW-1185">Reference proteome</keyword>
<proteinExistence type="predicted"/>
<accession>A0A5B7DTK6</accession>
<protein>
    <submittedName>
        <fullName evidence="1">Uncharacterized protein</fullName>
    </submittedName>
</protein>
<organism evidence="1 2">
    <name type="scientific">Portunus trituberculatus</name>
    <name type="common">Swimming crab</name>
    <name type="synonym">Neptunus trituberculatus</name>
    <dbReference type="NCBI Taxonomy" id="210409"/>
    <lineage>
        <taxon>Eukaryota</taxon>
        <taxon>Metazoa</taxon>
        <taxon>Ecdysozoa</taxon>
        <taxon>Arthropoda</taxon>
        <taxon>Crustacea</taxon>
        <taxon>Multicrustacea</taxon>
        <taxon>Malacostraca</taxon>
        <taxon>Eumalacostraca</taxon>
        <taxon>Eucarida</taxon>
        <taxon>Decapoda</taxon>
        <taxon>Pleocyemata</taxon>
        <taxon>Brachyura</taxon>
        <taxon>Eubrachyura</taxon>
        <taxon>Portunoidea</taxon>
        <taxon>Portunidae</taxon>
        <taxon>Portuninae</taxon>
        <taxon>Portunus</taxon>
    </lineage>
</organism>
<evidence type="ECO:0000313" key="1">
    <source>
        <dbReference type="EMBL" id="MPC24981.1"/>
    </source>
</evidence>
<dbReference type="EMBL" id="VSRR010001399">
    <property type="protein sequence ID" value="MPC24981.1"/>
    <property type="molecule type" value="Genomic_DNA"/>
</dbReference>
<dbReference type="Proteomes" id="UP000324222">
    <property type="component" value="Unassembled WGS sequence"/>
</dbReference>
<dbReference type="AlphaFoldDB" id="A0A5B7DTK6"/>
<comment type="caution">
    <text evidence="1">The sequence shown here is derived from an EMBL/GenBank/DDBJ whole genome shotgun (WGS) entry which is preliminary data.</text>
</comment>
<reference evidence="1 2" key="1">
    <citation type="submission" date="2019-05" db="EMBL/GenBank/DDBJ databases">
        <title>Another draft genome of Portunus trituberculatus and its Hox gene families provides insights of decapod evolution.</title>
        <authorList>
            <person name="Jeong J.-H."/>
            <person name="Song I."/>
            <person name="Kim S."/>
            <person name="Choi T."/>
            <person name="Kim D."/>
            <person name="Ryu S."/>
            <person name="Kim W."/>
        </authorList>
    </citation>
    <scope>NUCLEOTIDE SEQUENCE [LARGE SCALE GENOMIC DNA]</scope>
    <source>
        <tissue evidence="1">Muscle</tissue>
    </source>
</reference>
<sequence>MDVVDIERLVQTVLCNSLAKLPHTIAEYFRDRPVHIQTFHRGITQVLHENFLIKVEGLRSARDTLGQRYFCGEHPALTQSHVNRGSE</sequence>
<evidence type="ECO:0000313" key="2">
    <source>
        <dbReference type="Proteomes" id="UP000324222"/>
    </source>
</evidence>
<name>A0A5B7DTK6_PORTR</name>
<gene>
    <name evidence="1" type="ORF">E2C01_018076</name>
</gene>